<protein>
    <recommendedName>
        <fullName evidence="2">site-specific DNA-methyltransferase (adenine-specific)</fullName>
        <ecNumber evidence="2">2.1.1.72</ecNumber>
    </recommendedName>
</protein>
<evidence type="ECO:0000256" key="7">
    <source>
        <dbReference type="ARBA" id="ARBA00047942"/>
    </source>
</evidence>
<dbReference type="GO" id="GO:0009307">
    <property type="term" value="P:DNA restriction-modification system"/>
    <property type="evidence" value="ECO:0007669"/>
    <property type="project" value="UniProtKB-KW"/>
</dbReference>
<dbReference type="Proteomes" id="UP000182827">
    <property type="component" value="Unassembled WGS sequence"/>
</dbReference>
<dbReference type="InterPro" id="IPR003356">
    <property type="entry name" value="DNA_methylase_A-5"/>
</dbReference>
<gene>
    <name evidence="10" type="ORF">SAMN05444586_10262</name>
</gene>
<evidence type="ECO:0000256" key="2">
    <source>
        <dbReference type="ARBA" id="ARBA00011900"/>
    </source>
</evidence>
<dbReference type="GO" id="GO:0003677">
    <property type="term" value="F:DNA binding"/>
    <property type="evidence" value="ECO:0007669"/>
    <property type="project" value="InterPro"/>
</dbReference>
<dbReference type="Pfam" id="PF02384">
    <property type="entry name" value="N6_Mtase"/>
    <property type="match status" value="1"/>
</dbReference>
<dbReference type="EC" id="2.1.1.72" evidence="2"/>
<proteinExistence type="inferred from homology"/>
<evidence type="ECO:0000256" key="5">
    <source>
        <dbReference type="ARBA" id="ARBA00022691"/>
    </source>
</evidence>
<sequence length="428" mass="48808">MKNSQFDLKVRIKQSLDALHMFQKAEHIPELVTLAAYICFMDVDFARSLEKLSKTKVKDEIKQFLCETDLKFIDALVTEKLDEVEFSIILRAFIEAFTSYGNAEDYGKAVAQVLAEVLADEFNYEFFSSNEILANLVKALVGDQQINRFYDGASGIGLIASKINAQDYYLRDINQLPLAMAEILFKLAGKRLDCQLQDSLTENELSNEVDLVVSTPPFGERINPNALKSTSYLRHLSKIMPTNASDSAWIQQALYQLNETGKAFIQVPSGWLFRGGYDLALRSELIENDWIDSIILLPKGFMQHSRIETILLVLNKGEKQHNGVQLIDISQFVKRQVLRSTISDEDLQHIASVFHGKADEDVCKIVTVDEIRSNDMNLSFNKYFINEIQIKRLDLVQEHQKLQELEKDFIGAQTKLHKLLEQCGQNTR</sequence>
<keyword evidence="8" id="KW-0175">Coiled coil</keyword>
<dbReference type="PANTHER" id="PTHR42933">
    <property type="entry name" value="SLR6095 PROTEIN"/>
    <property type="match status" value="1"/>
</dbReference>
<keyword evidence="5" id="KW-0949">S-adenosyl-L-methionine</keyword>
<feature type="domain" description="DNA methylase adenine-specific" evidence="9">
    <location>
        <begin position="126"/>
        <end position="385"/>
    </location>
</feature>
<name>A0A1I6VHB8_9GAMM</name>
<dbReference type="GO" id="GO:0008170">
    <property type="term" value="F:N-methyltransferase activity"/>
    <property type="evidence" value="ECO:0007669"/>
    <property type="project" value="InterPro"/>
</dbReference>
<keyword evidence="11" id="KW-1185">Reference proteome</keyword>
<keyword evidence="3" id="KW-0489">Methyltransferase</keyword>
<feature type="coiled-coil region" evidence="8">
    <location>
        <begin position="385"/>
        <end position="422"/>
    </location>
</feature>
<evidence type="ECO:0000313" key="10">
    <source>
        <dbReference type="EMBL" id="SFT13047.1"/>
    </source>
</evidence>
<accession>A0A1I6VHB8</accession>
<dbReference type="PANTHER" id="PTHR42933:SF4">
    <property type="entry name" value="TYPE I RESTRICTION ENZYME ECOKI METHYLASE SUBUNIT"/>
    <property type="match status" value="1"/>
</dbReference>
<comment type="similarity">
    <text evidence="1">Belongs to the N(4)/N(6)-methyltransferase family.</text>
</comment>
<evidence type="ECO:0000313" key="11">
    <source>
        <dbReference type="Proteomes" id="UP000182827"/>
    </source>
</evidence>
<dbReference type="RefSeq" id="WP_074947278.1">
    <property type="nucleotide sequence ID" value="NZ_FOZU01000026.1"/>
</dbReference>
<dbReference type="Gene3D" id="3.40.50.150">
    <property type="entry name" value="Vaccinia Virus protein VP39"/>
    <property type="match status" value="1"/>
</dbReference>
<dbReference type="AlphaFoldDB" id="A0A1I6VHB8"/>
<evidence type="ECO:0000256" key="8">
    <source>
        <dbReference type="SAM" id="Coils"/>
    </source>
</evidence>
<dbReference type="InterPro" id="IPR029063">
    <property type="entry name" value="SAM-dependent_MTases_sf"/>
</dbReference>
<evidence type="ECO:0000256" key="6">
    <source>
        <dbReference type="ARBA" id="ARBA00022747"/>
    </source>
</evidence>
<evidence type="ECO:0000256" key="3">
    <source>
        <dbReference type="ARBA" id="ARBA00022603"/>
    </source>
</evidence>
<evidence type="ECO:0000259" key="9">
    <source>
        <dbReference type="Pfam" id="PF02384"/>
    </source>
</evidence>
<keyword evidence="6" id="KW-0680">Restriction system</keyword>
<evidence type="ECO:0000256" key="4">
    <source>
        <dbReference type="ARBA" id="ARBA00022679"/>
    </source>
</evidence>
<evidence type="ECO:0000256" key="1">
    <source>
        <dbReference type="ARBA" id="ARBA00006594"/>
    </source>
</evidence>
<reference evidence="11" key="1">
    <citation type="submission" date="2016-10" db="EMBL/GenBank/DDBJ databases">
        <authorList>
            <person name="Varghese N."/>
            <person name="Submissions S."/>
        </authorList>
    </citation>
    <scope>NUCLEOTIDE SEQUENCE [LARGE SCALE GENOMIC DNA]</scope>
    <source>
        <strain evidence="11">ANC 5076</strain>
    </source>
</reference>
<keyword evidence="4" id="KW-0808">Transferase</keyword>
<dbReference type="InterPro" id="IPR051537">
    <property type="entry name" value="DNA_Adenine_Mtase"/>
</dbReference>
<dbReference type="GO" id="GO:0009007">
    <property type="term" value="F:site-specific DNA-methyltransferase (adenine-specific) activity"/>
    <property type="evidence" value="ECO:0007669"/>
    <property type="project" value="UniProtKB-EC"/>
</dbReference>
<dbReference type="SUPFAM" id="SSF53335">
    <property type="entry name" value="S-adenosyl-L-methionine-dependent methyltransferases"/>
    <property type="match status" value="1"/>
</dbReference>
<comment type="catalytic activity">
    <reaction evidence="7">
        <text>a 2'-deoxyadenosine in DNA + S-adenosyl-L-methionine = an N(6)-methyl-2'-deoxyadenosine in DNA + S-adenosyl-L-homocysteine + H(+)</text>
        <dbReference type="Rhea" id="RHEA:15197"/>
        <dbReference type="Rhea" id="RHEA-COMP:12418"/>
        <dbReference type="Rhea" id="RHEA-COMP:12419"/>
        <dbReference type="ChEBI" id="CHEBI:15378"/>
        <dbReference type="ChEBI" id="CHEBI:57856"/>
        <dbReference type="ChEBI" id="CHEBI:59789"/>
        <dbReference type="ChEBI" id="CHEBI:90615"/>
        <dbReference type="ChEBI" id="CHEBI:90616"/>
        <dbReference type="EC" id="2.1.1.72"/>
    </reaction>
</comment>
<dbReference type="EMBL" id="FOZU01000026">
    <property type="protein sequence ID" value="SFT13047.1"/>
    <property type="molecule type" value="Genomic_DNA"/>
</dbReference>
<dbReference type="GO" id="GO:0032259">
    <property type="term" value="P:methylation"/>
    <property type="evidence" value="ECO:0007669"/>
    <property type="project" value="UniProtKB-KW"/>
</dbReference>
<organism evidence="10 11">
    <name type="scientific">Acinetobacter bohemicus</name>
    <dbReference type="NCBI Taxonomy" id="1435036"/>
    <lineage>
        <taxon>Bacteria</taxon>
        <taxon>Pseudomonadati</taxon>
        <taxon>Pseudomonadota</taxon>
        <taxon>Gammaproteobacteria</taxon>
        <taxon>Moraxellales</taxon>
        <taxon>Moraxellaceae</taxon>
        <taxon>Acinetobacter</taxon>
    </lineage>
</organism>